<dbReference type="RefSeq" id="WP_190577486.1">
    <property type="nucleotide sequence ID" value="NZ_CAWPQU010000078.1"/>
</dbReference>
<dbReference type="InterPro" id="IPR020814">
    <property type="entry name" value="Ribosomal_S6_plastid/chlpt"/>
</dbReference>
<dbReference type="Gene3D" id="3.30.70.60">
    <property type="match status" value="1"/>
</dbReference>
<evidence type="ECO:0000256" key="1">
    <source>
        <dbReference type="ARBA" id="ARBA00009512"/>
    </source>
</evidence>
<dbReference type="EMBL" id="JACJQY010000008">
    <property type="protein sequence ID" value="MBD2316593.1"/>
    <property type="molecule type" value="Genomic_DNA"/>
</dbReference>
<dbReference type="HAMAP" id="MF_00360">
    <property type="entry name" value="Ribosomal_bS6"/>
    <property type="match status" value="1"/>
</dbReference>
<keyword evidence="5 8" id="KW-0687">Ribonucleoprotein</keyword>
<keyword evidence="4 8" id="KW-0689">Ribosomal protein</keyword>
<dbReference type="Proteomes" id="UP000618445">
    <property type="component" value="Unassembled WGS sequence"/>
</dbReference>
<dbReference type="SUPFAM" id="SSF54995">
    <property type="entry name" value="Ribosomal protein S6"/>
    <property type="match status" value="1"/>
</dbReference>
<evidence type="ECO:0000256" key="5">
    <source>
        <dbReference type="ARBA" id="ARBA00023274"/>
    </source>
</evidence>
<dbReference type="InterPro" id="IPR035980">
    <property type="entry name" value="Ribosomal_bS6_sf"/>
</dbReference>
<dbReference type="NCBIfam" id="TIGR00166">
    <property type="entry name" value="S6"/>
    <property type="match status" value="1"/>
</dbReference>
<dbReference type="InterPro" id="IPR014717">
    <property type="entry name" value="Transl_elong_EF1B/ribsomal_bS6"/>
</dbReference>
<keyword evidence="10" id="KW-1185">Reference proteome</keyword>
<keyword evidence="3 8" id="KW-0694">RNA-binding</keyword>
<dbReference type="InterPro" id="IPR020815">
    <property type="entry name" value="Ribosomal_bS6_CS"/>
</dbReference>
<dbReference type="GO" id="GO:0005840">
    <property type="term" value="C:ribosome"/>
    <property type="evidence" value="ECO:0007669"/>
    <property type="project" value="UniProtKB-KW"/>
</dbReference>
<name>A0ABR8C729_9CYAN</name>
<evidence type="ECO:0000313" key="10">
    <source>
        <dbReference type="Proteomes" id="UP000618445"/>
    </source>
</evidence>
<evidence type="ECO:0000256" key="4">
    <source>
        <dbReference type="ARBA" id="ARBA00022980"/>
    </source>
</evidence>
<comment type="function">
    <text evidence="6 8">Binds together with bS18 to 16S ribosomal RNA.</text>
</comment>
<gene>
    <name evidence="8" type="primary">rpsF</name>
    <name evidence="8" type="synonym">rps6</name>
    <name evidence="9" type="ORF">H6G05_06995</name>
</gene>
<evidence type="ECO:0000256" key="7">
    <source>
        <dbReference type="ARBA" id="ARBA00035294"/>
    </source>
</evidence>
<evidence type="ECO:0000256" key="2">
    <source>
        <dbReference type="ARBA" id="ARBA00022730"/>
    </source>
</evidence>
<dbReference type="Pfam" id="PF01250">
    <property type="entry name" value="Ribosomal_S6"/>
    <property type="match status" value="1"/>
</dbReference>
<evidence type="ECO:0000313" key="9">
    <source>
        <dbReference type="EMBL" id="MBD2316593.1"/>
    </source>
</evidence>
<accession>A0ABR8C729</accession>
<dbReference type="PANTHER" id="PTHR21011">
    <property type="entry name" value="MITOCHONDRIAL 28S RIBOSOMAL PROTEIN S6"/>
    <property type="match status" value="1"/>
</dbReference>
<organism evidence="9 10">
    <name type="scientific">Phormidium tenue FACHB-1050</name>
    <dbReference type="NCBI Taxonomy" id="2692857"/>
    <lineage>
        <taxon>Bacteria</taxon>
        <taxon>Bacillati</taxon>
        <taxon>Cyanobacteriota</taxon>
        <taxon>Cyanophyceae</taxon>
        <taxon>Oscillatoriophycideae</taxon>
        <taxon>Oscillatoriales</taxon>
        <taxon>Oscillatoriaceae</taxon>
        <taxon>Phormidium</taxon>
    </lineage>
</organism>
<proteinExistence type="inferred from homology"/>
<reference evidence="9 10" key="1">
    <citation type="journal article" date="2020" name="ISME J.">
        <title>Comparative genomics reveals insights into cyanobacterial evolution and habitat adaptation.</title>
        <authorList>
            <person name="Chen M.Y."/>
            <person name="Teng W.K."/>
            <person name="Zhao L."/>
            <person name="Hu C.X."/>
            <person name="Zhou Y.K."/>
            <person name="Han B.P."/>
            <person name="Song L.R."/>
            <person name="Shu W.S."/>
        </authorList>
    </citation>
    <scope>NUCLEOTIDE SEQUENCE [LARGE SCALE GENOMIC DNA]</scope>
    <source>
        <strain evidence="9 10">FACHB-1050</strain>
    </source>
</reference>
<comment type="similarity">
    <text evidence="1 8">Belongs to the bacterial ribosomal protein bS6 family.</text>
</comment>
<keyword evidence="2 8" id="KW-0699">rRNA-binding</keyword>
<evidence type="ECO:0000256" key="8">
    <source>
        <dbReference type="HAMAP-Rule" id="MF_00360"/>
    </source>
</evidence>
<evidence type="ECO:0000256" key="6">
    <source>
        <dbReference type="ARBA" id="ARBA00035104"/>
    </source>
</evidence>
<evidence type="ECO:0000256" key="3">
    <source>
        <dbReference type="ARBA" id="ARBA00022884"/>
    </source>
</evidence>
<comment type="caution">
    <text evidence="9">The sequence shown here is derived from an EMBL/GenBank/DDBJ whole genome shotgun (WGS) entry which is preliminary data.</text>
</comment>
<dbReference type="CDD" id="cd15487">
    <property type="entry name" value="bS6_chloro_cyano"/>
    <property type="match status" value="1"/>
</dbReference>
<protein>
    <recommendedName>
        <fullName evidence="7 8">Small ribosomal subunit protein bS6</fullName>
    </recommendedName>
</protein>
<dbReference type="PROSITE" id="PS01048">
    <property type="entry name" value="RIBOSOMAL_S6"/>
    <property type="match status" value="1"/>
</dbReference>
<dbReference type="PANTHER" id="PTHR21011:SF1">
    <property type="entry name" value="SMALL RIBOSOMAL SUBUNIT PROTEIN BS6M"/>
    <property type="match status" value="1"/>
</dbReference>
<dbReference type="InterPro" id="IPR000529">
    <property type="entry name" value="Ribosomal_bS6"/>
</dbReference>
<sequence>MTVKRLYETMYILRPDLPDQEADAAIAKYQDFLVQQESEDITIQHRGRRRLAYDIKGHREGIYIQVNYTATPKTIESLEKSMRLADDVIRYMTIKLEPEAVEAEDAEAIIPDAEEPVAVAADAAE</sequence>